<evidence type="ECO:0000313" key="9">
    <source>
        <dbReference type="Proteomes" id="UP001652503"/>
    </source>
</evidence>
<keyword evidence="5 7" id="KW-0520">NAD</keyword>
<keyword evidence="6 7" id="KW-0664">Pyridoxine biosynthesis</keyword>
<dbReference type="RefSeq" id="WP_263720777.1">
    <property type="nucleotide sequence ID" value="NZ_JAOWLA010000004.1"/>
</dbReference>
<comment type="cofactor">
    <cofactor evidence="7">
        <name>Zn(2+)</name>
        <dbReference type="ChEBI" id="CHEBI:29105"/>
    </cofactor>
    <cofactor evidence="7">
        <name>Mg(2+)</name>
        <dbReference type="ChEBI" id="CHEBI:18420"/>
    </cofactor>
    <cofactor evidence="7">
        <name>Co(2+)</name>
        <dbReference type="ChEBI" id="CHEBI:48828"/>
    </cofactor>
    <text evidence="7">Binds 1 divalent metal cation per subunit. Can use ions such as Zn(2+), Mg(2+) or Co(2+).</text>
</comment>
<sequence>MTAPRTAFPVALTCGEPSGIGPETAVRARAILGPNEPFFWIGDPRHLPDGTRWREIAAGAEATSVPGDCLPVLRHDFPAPAIPGRPDPANAAEVVGVIARAVDLVRRGEAAAVTTAPINKKALKDGAGFAFPGHTEYLAALAGVERVVMMLACPGLRVVPTTIHIPLSEVPAALTADLLETTIRLTRDGLIESFGLTAPRIAVAGLNPHAGEGGAMGWEEIALITPVLDRLRAEGMAISGPLPADTMFHAGARAGYDAAVCMYHDQALIPIKTIDFAGGVNVTLGLPFVRTSPDHGTAFDIAGKGLADPSSLVAALRMAADMARLRGRT</sequence>
<dbReference type="GO" id="GO:0050570">
    <property type="term" value="F:4-hydroxythreonine-4-phosphate dehydrogenase activity"/>
    <property type="evidence" value="ECO:0007669"/>
    <property type="project" value="UniProtKB-EC"/>
</dbReference>
<comment type="caution">
    <text evidence="8">The sequence shown here is derived from an EMBL/GenBank/DDBJ whole genome shotgun (WGS) entry which is preliminary data.</text>
</comment>
<dbReference type="InterPro" id="IPR037510">
    <property type="entry name" value="PdxA"/>
</dbReference>
<dbReference type="Pfam" id="PF04166">
    <property type="entry name" value="PdxA"/>
    <property type="match status" value="1"/>
</dbReference>
<evidence type="ECO:0000313" key="8">
    <source>
        <dbReference type="EMBL" id="MCV2864284.1"/>
    </source>
</evidence>
<feature type="binding site" evidence="7">
    <location>
        <position position="281"/>
    </location>
    <ligand>
        <name>substrate</name>
    </ligand>
</feature>
<feature type="binding site" evidence="7">
    <location>
        <position position="135"/>
    </location>
    <ligand>
        <name>substrate</name>
    </ligand>
</feature>
<comment type="miscellaneous">
    <text evidence="7">The active site is located at the dimer interface.</text>
</comment>
<keyword evidence="4 7" id="KW-0560">Oxidoreductase</keyword>
<dbReference type="EC" id="1.1.1.262" evidence="7"/>
<dbReference type="PANTHER" id="PTHR30004">
    <property type="entry name" value="4-HYDROXYTHREONINE-4-PHOSPHATE DEHYDROGENASE"/>
    <property type="match status" value="1"/>
</dbReference>
<feature type="binding site" evidence="7">
    <location>
        <position position="209"/>
    </location>
    <ligand>
        <name>a divalent metal cation</name>
        <dbReference type="ChEBI" id="CHEBI:60240"/>
        <note>ligand shared between dimeric partners</note>
    </ligand>
</feature>
<name>A0ABT2YZH5_9RHOB</name>
<feature type="binding site" evidence="7">
    <location>
        <position position="264"/>
    </location>
    <ligand>
        <name>a divalent metal cation</name>
        <dbReference type="ChEBI" id="CHEBI:60240"/>
        <note>ligand shared between dimeric partners</note>
    </ligand>
</feature>
<keyword evidence="9" id="KW-1185">Reference proteome</keyword>
<feature type="binding site" evidence="7">
    <location>
        <position position="134"/>
    </location>
    <ligand>
        <name>substrate</name>
    </ligand>
</feature>
<dbReference type="NCBIfam" id="NF003699">
    <property type="entry name" value="PRK05312.1"/>
    <property type="match status" value="1"/>
</dbReference>
<evidence type="ECO:0000256" key="2">
    <source>
        <dbReference type="ARBA" id="ARBA00022723"/>
    </source>
</evidence>
<keyword evidence="7" id="KW-0460">Magnesium</keyword>
<comment type="subcellular location">
    <subcellularLocation>
        <location evidence="7">Cytoplasm</location>
    </subcellularLocation>
</comment>
<accession>A0ABT2YZH5</accession>
<evidence type="ECO:0000256" key="7">
    <source>
        <dbReference type="HAMAP-Rule" id="MF_00536"/>
    </source>
</evidence>
<feature type="binding site" evidence="7">
    <location>
        <position position="290"/>
    </location>
    <ligand>
        <name>substrate</name>
    </ligand>
</feature>
<evidence type="ECO:0000256" key="4">
    <source>
        <dbReference type="ARBA" id="ARBA00023002"/>
    </source>
</evidence>
<keyword evidence="3 7" id="KW-0521">NADP</keyword>
<gene>
    <name evidence="7 8" type="primary">pdxA</name>
    <name evidence="8" type="ORF">OE647_05960</name>
</gene>
<feature type="binding site" evidence="7">
    <location>
        <position position="272"/>
    </location>
    <ligand>
        <name>substrate</name>
    </ligand>
</feature>
<reference evidence="8 9" key="1">
    <citation type="submission" date="2022-10" db="EMBL/GenBank/DDBJ databases">
        <title>Defluviimonas sp. nov., isolated from ocean surface water.</title>
        <authorList>
            <person name="He W."/>
            <person name="Wang L."/>
            <person name="Zhang D.-F."/>
        </authorList>
    </citation>
    <scope>NUCLEOTIDE SEQUENCE [LARGE SCALE GENOMIC DNA]</scope>
    <source>
        <strain evidence="8 9">WL0075</strain>
    </source>
</reference>
<protein>
    <recommendedName>
        <fullName evidence="7">4-hydroxythreonine-4-phosphate dehydrogenase</fullName>
        <ecNumber evidence="7">1.1.1.262</ecNumber>
    </recommendedName>
    <alternativeName>
        <fullName evidence="7">4-(phosphohydroxy)-L-threonine dehydrogenase</fullName>
    </alternativeName>
</protein>
<dbReference type="EMBL" id="JAOWLA010000004">
    <property type="protein sequence ID" value="MCV2864284.1"/>
    <property type="molecule type" value="Genomic_DNA"/>
</dbReference>
<dbReference type="PANTHER" id="PTHR30004:SF6">
    <property type="entry name" value="D-THREONATE 4-PHOSPHATE DEHYDROGENASE"/>
    <property type="match status" value="1"/>
</dbReference>
<organism evidence="8 9">
    <name type="scientific">Albidovulum sediminicola</name>
    <dbReference type="NCBI Taxonomy" id="2984331"/>
    <lineage>
        <taxon>Bacteria</taxon>
        <taxon>Pseudomonadati</taxon>
        <taxon>Pseudomonadota</taxon>
        <taxon>Alphaproteobacteria</taxon>
        <taxon>Rhodobacterales</taxon>
        <taxon>Paracoccaceae</taxon>
        <taxon>Albidovulum</taxon>
    </lineage>
</organism>
<keyword evidence="7" id="KW-0862">Zinc</keyword>
<comment type="similarity">
    <text evidence="7">Belongs to the PdxA family.</text>
</comment>
<evidence type="ECO:0000256" key="6">
    <source>
        <dbReference type="ARBA" id="ARBA00023096"/>
    </source>
</evidence>
<keyword evidence="7" id="KW-0170">Cobalt</keyword>
<comment type="subunit">
    <text evidence="7">Homodimer.</text>
</comment>
<comment type="catalytic activity">
    <reaction evidence="7">
        <text>4-(phosphooxy)-L-threonine + NAD(+) = 3-amino-2-oxopropyl phosphate + CO2 + NADH</text>
        <dbReference type="Rhea" id="RHEA:32275"/>
        <dbReference type="ChEBI" id="CHEBI:16526"/>
        <dbReference type="ChEBI" id="CHEBI:57279"/>
        <dbReference type="ChEBI" id="CHEBI:57540"/>
        <dbReference type="ChEBI" id="CHEBI:57945"/>
        <dbReference type="ChEBI" id="CHEBI:58452"/>
        <dbReference type="EC" id="1.1.1.262"/>
    </reaction>
</comment>
<dbReference type="NCBIfam" id="TIGR00557">
    <property type="entry name" value="pdxA"/>
    <property type="match status" value="1"/>
</dbReference>
<dbReference type="HAMAP" id="MF_00536">
    <property type="entry name" value="PdxA"/>
    <property type="match status" value="1"/>
</dbReference>
<comment type="function">
    <text evidence="7">Catalyzes the NAD(P)-dependent oxidation of 4-(phosphooxy)-L-threonine (HTP) into 2-amino-3-oxo-4-(phosphooxy)butyric acid which spontaneously decarboxylates to form 3-amino-2-oxopropyl phosphate (AHAP).</text>
</comment>
<dbReference type="SUPFAM" id="SSF53659">
    <property type="entry name" value="Isocitrate/Isopropylmalate dehydrogenase-like"/>
    <property type="match status" value="1"/>
</dbReference>
<evidence type="ECO:0000256" key="1">
    <source>
        <dbReference type="ARBA" id="ARBA00022490"/>
    </source>
</evidence>
<dbReference type="Proteomes" id="UP001652503">
    <property type="component" value="Unassembled WGS sequence"/>
</dbReference>
<proteinExistence type="inferred from homology"/>
<comment type="pathway">
    <text evidence="7">Cofactor biosynthesis; pyridoxine 5'-phosphate biosynthesis; pyridoxine 5'-phosphate from D-erythrose 4-phosphate: step 4/5.</text>
</comment>
<keyword evidence="2 7" id="KW-0479">Metal-binding</keyword>
<keyword evidence="1 7" id="KW-0963">Cytoplasm</keyword>
<evidence type="ECO:0000256" key="5">
    <source>
        <dbReference type="ARBA" id="ARBA00023027"/>
    </source>
</evidence>
<evidence type="ECO:0000256" key="3">
    <source>
        <dbReference type="ARBA" id="ARBA00022857"/>
    </source>
</evidence>
<dbReference type="Gene3D" id="3.40.718.10">
    <property type="entry name" value="Isopropylmalate Dehydrogenase"/>
    <property type="match status" value="1"/>
</dbReference>
<dbReference type="InterPro" id="IPR005255">
    <property type="entry name" value="PdxA_fam"/>
</dbReference>
<feature type="binding site" evidence="7">
    <location>
        <position position="164"/>
    </location>
    <ligand>
        <name>a divalent metal cation</name>
        <dbReference type="ChEBI" id="CHEBI:60240"/>
        <note>ligand shared between dimeric partners</note>
    </ligand>
</feature>